<evidence type="ECO:0000313" key="1">
    <source>
        <dbReference type="EMBL" id="GLI64592.1"/>
    </source>
</evidence>
<name>A0ABQ5S3W3_9CHLO</name>
<organism evidence="1 2">
    <name type="scientific">Volvox africanus</name>
    <dbReference type="NCBI Taxonomy" id="51714"/>
    <lineage>
        <taxon>Eukaryota</taxon>
        <taxon>Viridiplantae</taxon>
        <taxon>Chlorophyta</taxon>
        <taxon>core chlorophytes</taxon>
        <taxon>Chlorophyceae</taxon>
        <taxon>CS clade</taxon>
        <taxon>Chlamydomonadales</taxon>
        <taxon>Volvocaceae</taxon>
        <taxon>Volvox</taxon>
    </lineage>
</organism>
<protein>
    <submittedName>
        <fullName evidence="1">Uncharacterized protein</fullName>
    </submittedName>
</protein>
<feature type="non-terminal residue" evidence="1">
    <location>
        <position position="1"/>
    </location>
</feature>
<feature type="non-terminal residue" evidence="1">
    <location>
        <position position="109"/>
    </location>
</feature>
<gene>
    <name evidence="1" type="ORF">VaNZ11_007851</name>
</gene>
<proteinExistence type="predicted"/>
<evidence type="ECO:0000313" key="2">
    <source>
        <dbReference type="Proteomes" id="UP001165090"/>
    </source>
</evidence>
<dbReference type="Proteomes" id="UP001165090">
    <property type="component" value="Unassembled WGS sequence"/>
</dbReference>
<accession>A0ABQ5S3W3</accession>
<dbReference type="EMBL" id="BSDZ01000020">
    <property type="protein sequence ID" value="GLI64592.1"/>
    <property type="molecule type" value="Genomic_DNA"/>
</dbReference>
<sequence length="109" mass="11143">PLAARGGFAAALLAYDGVTTSGGNSSSSGGGYGFSDAALLCADVGGAPAQLRTMSDWTELKQLMAAAILPPHLRSKATASSLSYRFFLGASRTWPATEAGFRNLDGSRV</sequence>
<reference evidence="1 2" key="1">
    <citation type="journal article" date="2023" name="IScience">
        <title>Expanded male sex-determining region conserved during the evolution of homothallism in the green alga Volvox.</title>
        <authorList>
            <person name="Yamamoto K."/>
            <person name="Matsuzaki R."/>
            <person name="Mahakham W."/>
            <person name="Heman W."/>
            <person name="Sekimoto H."/>
            <person name="Kawachi M."/>
            <person name="Minakuchi Y."/>
            <person name="Toyoda A."/>
            <person name="Nozaki H."/>
        </authorList>
    </citation>
    <scope>NUCLEOTIDE SEQUENCE [LARGE SCALE GENOMIC DNA]</scope>
    <source>
        <strain evidence="1 2">NIES-4468</strain>
    </source>
</reference>
<keyword evidence="2" id="KW-1185">Reference proteome</keyword>
<comment type="caution">
    <text evidence="1">The sequence shown here is derived from an EMBL/GenBank/DDBJ whole genome shotgun (WGS) entry which is preliminary data.</text>
</comment>